<gene>
    <name evidence="3" type="ORF">COHA_001301</name>
</gene>
<evidence type="ECO:0000313" key="4">
    <source>
        <dbReference type="Proteomes" id="UP001205105"/>
    </source>
</evidence>
<feature type="signal peptide" evidence="2">
    <location>
        <begin position="1"/>
        <end position="28"/>
    </location>
</feature>
<accession>A0AAD5DZS4</accession>
<feature type="transmembrane region" description="Helical" evidence="1">
    <location>
        <begin position="216"/>
        <end position="237"/>
    </location>
</feature>
<keyword evidence="1" id="KW-1133">Transmembrane helix</keyword>
<comment type="caution">
    <text evidence="3">The sequence shown here is derived from an EMBL/GenBank/DDBJ whole genome shotgun (WGS) entry which is preliminary data.</text>
</comment>
<name>A0AAD5DZS4_9CHLO</name>
<evidence type="ECO:0000313" key="3">
    <source>
        <dbReference type="EMBL" id="KAI7845259.1"/>
    </source>
</evidence>
<feature type="chain" id="PRO_5042263972" evidence="2">
    <location>
        <begin position="29"/>
        <end position="285"/>
    </location>
</feature>
<dbReference type="AlphaFoldDB" id="A0AAD5DZS4"/>
<proteinExistence type="predicted"/>
<keyword evidence="1" id="KW-0472">Membrane</keyword>
<sequence>MQQRCSWVVALAAAWLLAALQLAAPTAAAPTAAATGPAVESAYSITALPESCSYLRKDFGSRYFDYTIAWSSSSSFSGCSVEVSRLFIDGACSTYRNNYQDWNCSGGPHGIAVHGSNASCNAVLRASFNVIVHWWTVVRPNAPEMTFFDASAMCATSPIGYFYIHNSCNQTVSFTLTIRTQTLPASPCITLNPVPAPAAAPARRASALPDFSPEGWLFAIFMVGLVWGAATTCGANLGSGFCRAYSSEPTRHPVAAGAVQPAPVPAQAGGAPAGAMHQAPVAHAA</sequence>
<keyword evidence="4" id="KW-1185">Reference proteome</keyword>
<protein>
    <submittedName>
        <fullName evidence="3">Uncharacterized protein</fullName>
    </submittedName>
</protein>
<evidence type="ECO:0000256" key="2">
    <source>
        <dbReference type="SAM" id="SignalP"/>
    </source>
</evidence>
<reference evidence="3" key="1">
    <citation type="submission" date="2020-11" db="EMBL/GenBank/DDBJ databases">
        <title>Chlorella ohadii genome sequencing and assembly.</title>
        <authorList>
            <person name="Murik O."/>
            <person name="Treves H."/>
            <person name="Kedem I."/>
            <person name="Shotland Y."/>
            <person name="Kaplan A."/>
        </authorList>
    </citation>
    <scope>NUCLEOTIDE SEQUENCE</scope>
    <source>
        <strain evidence="3">1</strain>
    </source>
</reference>
<keyword evidence="2" id="KW-0732">Signal</keyword>
<keyword evidence="1" id="KW-0812">Transmembrane</keyword>
<organism evidence="3 4">
    <name type="scientific">Chlorella ohadii</name>
    <dbReference type="NCBI Taxonomy" id="2649997"/>
    <lineage>
        <taxon>Eukaryota</taxon>
        <taxon>Viridiplantae</taxon>
        <taxon>Chlorophyta</taxon>
        <taxon>core chlorophytes</taxon>
        <taxon>Trebouxiophyceae</taxon>
        <taxon>Chlorellales</taxon>
        <taxon>Chlorellaceae</taxon>
        <taxon>Chlorella clade</taxon>
        <taxon>Chlorella</taxon>
    </lineage>
</organism>
<dbReference type="Proteomes" id="UP001205105">
    <property type="component" value="Unassembled WGS sequence"/>
</dbReference>
<evidence type="ECO:0000256" key="1">
    <source>
        <dbReference type="SAM" id="Phobius"/>
    </source>
</evidence>
<dbReference type="EMBL" id="JADXDR010000020">
    <property type="protein sequence ID" value="KAI7845259.1"/>
    <property type="molecule type" value="Genomic_DNA"/>
</dbReference>